<dbReference type="Pfam" id="PF02298">
    <property type="entry name" value="Cu_bind_like"/>
    <property type="match status" value="1"/>
</dbReference>
<evidence type="ECO:0000313" key="2">
    <source>
        <dbReference type="EMBL" id="KAL3824641.1"/>
    </source>
</evidence>
<evidence type="ECO:0000259" key="1">
    <source>
        <dbReference type="PROSITE" id="PS51485"/>
    </source>
</evidence>
<gene>
    <name evidence="2" type="ORF">ACJIZ3_020670</name>
</gene>
<comment type="caution">
    <text evidence="2">The sequence shown here is derived from an EMBL/GenBank/DDBJ whole genome shotgun (WGS) entry which is preliminary data.</text>
</comment>
<reference evidence="2 3" key="1">
    <citation type="submission" date="2024-12" db="EMBL/GenBank/DDBJ databases">
        <title>The unique morphological basis and parallel evolutionary history of personate flowers in Penstemon.</title>
        <authorList>
            <person name="Depatie T.H."/>
            <person name="Wessinger C.A."/>
        </authorList>
    </citation>
    <scope>NUCLEOTIDE SEQUENCE [LARGE SCALE GENOMIC DNA]</scope>
    <source>
        <strain evidence="2">WTNN_2</strain>
        <tissue evidence="2">Leaf</tissue>
    </source>
</reference>
<dbReference type="SUPFAM" id="SSF49503">
    <property type="entry name" value="Cupredoxins"/>
    <property type="match status" value="1"/>
</dbReference>
<proteinExistence type="predicted"/>
<dbReference type="PROSITE" id="PS51485">
    <property type="entry name" value="PHYTOCYANIN"/>
    <property type="match status" value="1"/>
</dbReference>
<protein>
    <recommendedName>
        <fullName evidence="1">Phytocyanin domain-containing protein</fullName>
    </recommendedName>
</protein>
<sequence>MTDDHQCFHFCIKSQKRDFHFGIRSQMALPKALIPCLARVLLLSMICSFSGAREFVIDGNNSWELLNIWAQKNRFEIGDSIVLKYDAKTKSVLEVSEKNYKICNKLNPIKSHNDGNTKIALEKSGPVFLINGAEDRCEKGEKLEIKVLSTKRGHHHVAPAPSPVENHHHHITPAPVPVPSPAENHLHLAPAPAPANGGSPMKGGFMGTFALLGIWALF</sequence>
<dbReference type="PANTHER" id="PTHR33021:SF505">
    <property type="entry name" value="EARLY NODULIN-LIKE PROTEIN 1"/>
    <property type="match status" value="1"/>
</dbReference>
<dbReference type="Gene3D" id="2.60.40.420">
    <property type="entry name" value="Cupredoxins - blue copper proteins"/>
    <property type="match status" value="1"/>
</dbReference>
<feature type="domain" description="Phytocyanin" evidence="1">
    <location>
        <begin position="53"/>
        <end position="149"/>
    </location>
</feature>
<organism evidence="2 3">
    <name type="scientific">Penstemon smallii</name>
    <dbReference type="NCBI Taxonomy" id="265156"/>
    <lineage>
        <taxon>Eukaryota</taxon>
        <taxon>Viridiplantae</taxon>
        <taxon>Streptophyta</taxon>
        <taxon>Embryophyta</taxon>
        <taxon>Tracheophyta</taxon>
        <taxon>Spermatophyta</taxon>
        <taxon>Magnoliopsida</taxon>
        <taxon>eudicotyledons</taxon>
        <taxon>Gunneridae</taxon>
        <taxon>Pentapetalae</taxon>
        <taxon>asterids</taxon>
        <taxon>lamiids</taxon>
        <taxon>Lamiales</taxon>
        <taxon>Plantaginaceae</taxon>
        <taxon>Cheloneae</taxon>
        <taxon>Penstemon</taxon>
    </lineage>
</organism>
<dbReference type="EMBL" id="JBJXBP010000006">
    <property type="protein sequence ID" value="KAL3824641.1"/>
    <property type="molecule type" value="Genomic_DNA"/>
</dbReference>
<dbReference type="InterPro" id="IPR008972">
    <property type="entry name" value="Cupredoxin"/>
</dbReference>
<keyword evidence="3" id="KW-1185">Reference proteome</keyword>
<accession>A0ABD3SJS7</accession>
<dbReference type="AlphaFoldDB" id="A0ABD3SJS7"/>
<dbReference type="PANTHER" id="PTHR33021">
    <property type="entry name" value="BLUE COPPER PROTEIN"/>
    <property type="match status" value="1"/>
</dbReference>
<evidence type="ECO:0000313" key="3">
    <source>
        <dbReference type="Proteomes" id="UP001634393"/>
    </source>
</evidence>
<name>A0ABD3SJS7_9LAMI</name>
<dbReference type="InterPro" id="IPR039391">
    <property type="entry name" value="Phytocyanin-like"/>
</dbReference>
<dbReference type="Proteomes" id="UP001634393">
    <property type="component" value="Unassembled WGS sequence"/>
</dbReference>
<dbReference type="InterPro" id="IPR003245">
    <property type="entry name" value="Phytocyanin_dom"/>
</dbReference>